<reference evidence="3 4" key="1">
    <citation type="submission" date="2020-08" db="EMBL/GenBank/DDBJ databases">
        <title>Sequencing the genomes of 1000 actinobacteria strains.</title>
        <authorList>
            <person name="Klenk H.-P."/>
        </authorList>
    </citation>
    <scope>NUCLEOTIDE SEQUENCE [LARGE SCALE GENOMIC DNA]</scope>
    <source>
        <strain evidence="3 4">DSM 43023</strain>
    </source>
</reference>
<evidence type="ECO:0000313" key="4">
    <source>
        <dbReference type="Proteomes" id="UP000534286"/>
    </source>
</evidence>
<dbReference type="InterPro" id="IPR036291">
    <property type="entry name" value="NAD(P)-bd_dom_sf"/>
</dbReference>
<dbReference type="AlphaFoldDB" id="A0A7W7WEN3"/>
<dbReference type="Pfam" id="PF01370">
    <property type="entry name" value="Epimerase"/>
    <property type="match status" value="1"/>
</dbReference>
<dbReference type="EMBL" id="JACHJU010000006">
    <property type="protein sequence ID" value="MBB4944038.1"/>
    <property type="molecule type" value="Genomic_DNA"/>
</dbReference>
<comment type="caution">
    <text evidence="3">The sequence shown here is derived from an EMBL/GenBank/DDBJ whole genome shotgun (WGS) entry which is preliminary data.</text>
</comment>
<dbReference type="Gene3D" id="3.40.50.720">
    <property type="entry name" value="NAD(P)-binding Rossmann-like Domain"/>
    <property type="match status" value="1"/>
</dbReference>
<sequence length="302" mass="31812">MTSSRVAVLGATGCVGRQVCAALTRDGHDVLAIARNHAPHVSSHPFLSMDVAATAEQKIAEVFDAHGVDAIVNATGGWAREEAEMAYAHVHLVERLVEAAGSMARRPRLVHIGTIHEYGPVPAGVLIDESVDPRPVTPYARTKLAGSQAVLAAGDVDGVVLRAVNVCGPHTTEASFLGMVAAKLRDTTAAEGLELSIADAQRDYIDVRDLADAVVKAIGAPARGRVVNIGRGVATGMRELVALLVAAAGLPPDVLRERDGQVESKGGDWTRADITLARELLAWQPGIGLAESIQDMWKSLNR</sequence>
<comment type="similarity">
    <text evidence="1">Belongs to the NAD(P)-dependent epimerase/dehydratase family.</text>
</comment>
<dbReference type="Proteomes" id="UP000534286">
    <property type="component" value="Unassembled WGS sequence"/>
</dbReference>
<name>A0A7W7WEN3_9ACTN</name>
<evidence type="ECO:0000313" key="3">
    <source>
        <dbReference type="EMBL" id="MBB4944038.1"/>
    </source>
</evidence>
<dbReference type="RefSeq" id="WP_221466867.1">
    <property type="nucleotide sequence ID" value="NZ_BAABEK010000059.1"/>
</dbReference>
<organism evidence="3 4">
    <name type="scientific">Streptosporangium album</name>
    <dbReference type="NCBI Taxonomy" id="47479"/>
    <lineage>
        <taxon>Bacteria</taxon>
        <taxon>Bacillati</taxon>
        <taxon>Actinomycetota</taxon>
        <taxon>Actinomycetes</taxon>
        <taxon>Streptosporangiales</taxon>
        <taxon>Streptosporangiaceae</taxon>
        <taxon>Streptosporangium</taxon>
    </lineage>
</organism>
<feature type="domain" description="NAD-dependent epimerase/dehydratase" evidence="2">
    <location>
        <begin position="6"/>
        <end position="230"/>
    </location>
</feature>
<dbReference type="PANTHER" id="PTHR43000">
    <property type="entry name" value="DTDP-D-GLUCOSE 4,6-DEHYDRATASE-RELATED"/>
    <property type="match status" value="1"/>
</dbReference>
<protein>
    <submittedName>
        <fullName evidence="3">Nucleoside-diphosphate-sugar epimerase</fullName>
    </submittedName>
</protein>
<proteinExistence type="inferred from homology"/>
<evidence type="ECO:0000256" key="1">
    <source>
        <dbReference type="ARBA" id="ARBA00007637"/>
    </source>
</evidence>
<dbReference type="SUPFAM" id="SSF51735">
    <property type="entry name" value="NAD(P)-binding Rossmann-fold domains"/>
    <property type="match status" value="1"/>
</dbReference>
<evidence type="ECO:0000259" key="2">
    <source>
        <dbReference type="Pfam" id="PF01370"/>
    </source>
</evidence>
<accession>A0A7W7WEN3</accession>
<dbReference type="InterPro" id="IPR001509">
    <property type="entry name" value="Epimerase_deHydtase"/>
</dbReference>
<gene>
    <name evidence="3" type="ORF">FHR32_008439</name>
</gene>
<keyword evidence="4" id="KW-1185">Reference proteome</keyword>